<comment type="caution">
    <text evidence="2">The sequence shown here is derived from an EMBL/GenBank/DDBJ whole genome shotgun (WGS) entry which is preliminary data.</text>
</comment>
<dbReference type="PATRIC" id="fig|1389415.4.peg.4663"/>
<evidence type="ECO:0000313" key="3">
    <source>
        <dbReference type="Proteomes" id="UP000017133"/>
    </source>
</evidence>
<accession>U7QRV0</accession>
<gene>
    <name evidence="2" type="ORF">O185_23345</name>
</gene>
<evidence type="ECO:0000313" key="2">
    <source>
        <dbReference type="EMBL" id="ERT10704.1"/>
    </source>
</evidence>
<proteinExistence type="predicted"/>
<protein>
    <submittedName>
        <fullName evidence="2">Uncharacterized protein</fullName>
    </submittedName>
</protein>
<name>U7QRV0_PHOTE</name>
<feature type="region of interest" description="Disordered" evidence="1">
    <location>
        <begin position="1"/>
        <end position="33"/>
    </location>
</feature>
<keyword evidence="3" id="KW-1185">Reference proteome</keyword>
<reference evidence="2 3" key="1">
    <citation type="submission" date="2013-10" db="EMBL/GenBank/DDBJ databases">
        <title>Whole Genome Shotgun Sequence of Photorhabdus temperata J3.</title>
        <authorList>
            <person name="Park G.-S."/>
            <person name="Hong S.-J."/>
            <person name="Shin J.-H."/>
        </authorList>
    </citation>
    <scope>NUCLEOTIDE SEQUENCE [LARGE SCALE GENOMIC DNA]</scope>
    <source>
        <strain evidence="2 3">J3</strain>
    </source>
</reference>
<sequence length="33" mass="3472">MLTPEPPRTAATAAVGFSIEADSSGRSPVRRWG</sequence>
<dbReference type="AlphaFoldDB" id="U7QRV0"/>
<evidence type="ECO:0000256" key="1">
    <source>
        <dbReference type="SAM" id="MobiDB-lite"/>
    </source>
</evidence>
<dbReference type="Proteomes" id="UP000017133">
    <property type="component" value="Unassembled WGS sequence"/>
</dbReference>
<organism evidence="2 3">
    <name type="scientific">Photorhabdus temperata J3</name>
    <dbReference type="NCBI Taxonomy" id="1389415"/>
    <lineage>
        <taxon>Bacteria</taxon>
        <taxon>Pseudomonadati</taxon>
        <taxon>Pseudomonadota</taxon>
        <taxon>Gammaproteobacteria</taxon>
        <taxon>Enterobacterales</taxon>
        <taxon>Morganellaceae</taxon>
        <taxon>Photorhabdus</taxon>
    </lineage>
</organism>
<dbReference type="EMBL" id="AXDT01000277">
    <property type="protein sequence ID" value="ERT10704.1"/>
    <property type="molecule type" value="Genomic_DNA"/>
</dbReference>